<proteinExistence type="predicted"/>
<feature type="signal peptide" evidence="1">
    <location>
        <begin position="1"/>
        <end position="31"/>
    </location>
</feature>
<protein>
    <recommendedName>
        <fullName evidence="4">Secreted protein</fullName>
    </recommendedName>
</protein>
<keyword evidence="1" id="KW-0732">Signal</keyword>
<dbReference type="AlphaFoldDB" id="A0A0U1D5D0"/>
<keyword evidence="3" id="KW-1185">Reference proteome</keyword>
<dbReference type="InterPro" id="IPR038468">
    <property type="entry name" value="MmpS_C"/>
</dbReference>
<gene>
    <name evidence="2" type="ORF">BN000_01327</name>
</gene>
<sequence precursor="true">MRRRARRFATTMACLTAAWTPMLGNPSAAWADEPVTYEVVSEDIQIANIEYQDSSGRASANGVTLPWRTDATVRTVRGAPPDGSQVRADWRPSAAPARWVTVRIIYQGKVICQNTLDVGDATCYGITPRIT</sequence>
<dbReference type="Gene3D" id="2.60.40.2880">
    <property type="entry name" value="MmpS1-5, C-terminal soluble domain"/>
    <property type="match status" value="1"/>
</dbReference>
<dbReference type="Proteomes" id="UP000199601">
    <property type="component" value="Unassembled WGS sequence"/>
</dbReference>
<evidence type="ECO:0000256" key="1">
    <source>
        <dbReference type="SAM" id="SignalP"/>
    </source>
</evidence>
<reference evidence="3" key="1">
    <citation type="submission" date="2015-03" db="EMBL/GenBank/DDBJ databases">
        <authorList>
            <person name="Urmite Genomes"/>
        </authorList>
    </citation>
    <scope>NUCLEOTIDE SEQUENCE [LARGE SCALE GENOMIC DNA]</scope>
    <source>
        <strain evidence="3">CSUR P1344</strain>
    </source>
</reference>
<feature type="chain" id="PRO_5006707809" description="Secreted protein" evidence="1">
    <location>
        <begin position="32"/>
        <end position="131"/>
    </location>
</feature>
<organism evidence="2 3">
    <name type="scientific">Mycobacterium europaeum</name>
    <dbReference type="NCBI Taxonomy" id="761804"/>
    <lineage>
        <taxon>Bacteria</taxon>
        <taxon>Bacillati</taxon>
        <taxon>Actinomycetota</taxon>
        <taxon>Actinomycetes</taxon>
        <taxon>Mycobacteriales</taxon>
        <taxon>Mycobacteriaceae</taxon>
        <taxon>Mycobacterium</taxon>
        <taxon>Mycobacterium simiae complex</taxon>
    </lineage>
</organism>
<dbReference type="EMBL" id="CTEC01000001">
    <property type="protein sequence ID" value="CQD06667.1"/>
    <property type="molecule type" value="Genomic_DNA"/>
</dbReference>
<evidence type="ECO:0008006" key="4">
    <source>
        <dbReference type="Google" id="ProtNLM"/>
    </source>
</evidence>
<accession>A0A0U1D5D0</accession>
<name>A0A0U1D5D0_9MYCO</name>
<evidence type="ECO:0000313" key="3">
    <source>
        <dbReference type="Proteomes" id="UP000199601"/>
    </source>
</evidence>
<evidence type="ECO:0000313" key="2">
    <source>
        <dbReference type="EMBL" id="CQD06667.1"/>
    </source>
</evidence>